<proteinExistence type="predicted"/>
<feature type="region of interest" description="Disordered" evidence="1">
    <location>
        <begin position="176"/>
        <end position="197"/>
    </location>
</feature>
<evidence type="ECO:0000256" key="1">
    <source>
        <dbReference type="SAM" id="MobiDB-lite"/>
    </source>
</evidence>
<feature type="region of interest" description="Disordered" evidence="1">
    <location>
        <begin position="1"/>
        <end position="37"/>
    </location>
</feature>
<feature type="non-terminal residue" evidence="2">
    <location>
        <position position="245"/>
    </location>
</feature>
<dbReference type="Proteomes" id="UP001189429">
    <property type="component" value="Unassembled WGS sequence"/>
</dbReference>
<dbReference type="EMBL" id="CAUYUJ010014183">
    <property type="protein sequence ID" value="CAK0837896.1"/>
    <property type="molecule type" value="Genomic_DNA"/>
</dbReference>
<gene>
    <name evidence="2" type="ORF">PCOR1329_LOCUS33977</name>
</gene>
<name>A0ABN9SZ82_9DINO</name>
<protein>
    <submittedName>
        <fullName evidence="2">Uncharacterized protein</fullName>
    </submittedName>
</protein>
<evidence type="ECO:0000313" key="2">
    <source>
        <dbReference type="EMBL" id="CAK0837896.1"/>
    </source>
</evidence>
<comment type="caution">
    <text evidence="2">The sequence shown here is derived from an EMBL/GenBank/DDBJ whole genome shotgun (WGS) entry which is preliminary data.</text>
</comment>
<accession>A0ABN9SZ82</accession>
<sequence>MGGKRRSEGRGAGGRSESSDPASQRRSASRSLDSRRERLQDAEGVVSKLEVITGSLQSLNQRMLQSKQDVVNLGVSVQGWIDPPIQRVTLVSTDINRRHAQLHHEFHHSLKQQGANIEALRMEFSSSHELMDTSTSQSDIDVKLDATCADIAQQWSVLQEAQRSANMKLECFAEQATTSSSSPHSRTAVHTDQGNNSERLQNDACKFVLLGFPRPLLIDDVKEISARCVAQFAPQPAHGNIVIRA</sequence>
<evidence type="ECO:0000313" key="3">
    <source>
        <dbReference type="Proteomes" id="UP001189429"/>
    </source>
</evidence>
<keyword evidence="3" id="KW-1185">Reference proteome</keyword>
<reference evidence="2" key="1">
    <citation type="submission" date="2023-10" db="EMBL/GenBank/DDBJ databases">
        <authorList>
            <person name="Chen Y."/>
            <person name="Shah S."/>
            <person name="Dougan E. K."/>
            <person name="Thang M."/>
            <person name="Chan C."/>
        </authorList>
    </citation>
    <scope>NUCLEOTIDE SEQUENCE [LARGE SCALE GENOMIC DNA]</scope>
</reference>
<organism evidence="2 3">
    <name type="scientific">Prorocentrum cordatum</name>
    <dbReference type="NCBI Taxonomy" id="2364126"/>
    <lineage>
        <taxon>Eukaryota</taxon>
        <taxon>Sar</taxon>
        <taxon>Alveolata</taxon>
        <taxon>Dinophyceae</taxon>
        <taxon>Prorocentrales</taxon>
        <taxon>Prorocentraceae</taxon>
        <taxon>Prorocentrum</taxon>
    </lineage>
</organism>
<feature type="compositionally biased region" description="Low complexity" evidence="1">
    <location>
        <begin position="15"/>
        <end position="31"/>
    </location>
</feature>